<keyword evidence="2" id="KW-1185">Reference proteome</keyword>
<dbReference type="InParanoid" id="D2V2A8"/>
<dbReference type="InterPro" id="IPR009297">
    <property type="entry name" value="DUF952"/>
</dbReference>
<dbReference type="Proteomes" id="UP000006671">
    <property type="component" value="Unassembled WGS sequence"/>
</dbReference>
<protein>
    <submittedName>
        <fullName evidence="1">Predicted protein</fullName>
    </submittedName>
</protein>
<dbReference type="PANTHER" id="PTHR34129:SF1">
    <property type="entry name" value="DUF952 DOMAIN-CONTAINING PROTEIN"/>
    <property type="match status" value="1"/>
</dbReference>
<dbReference type="OMA" id="ERISFDW"/>
<dbReference type="Pfam" id="PF06108">
    <property type="entry name" value="DUF952"/>
    <property type="match status" value="1"/>
</dbReference>
<dbReference type="KEGG" id="ngr:NAEGRDRAFT_62937"/>
<evidence type="ECO:0000313" key="2">
    <source>
        <dbReference type="Proteomes" id="UP000006671"/>
    </source>
</evidence>
<name>D2V2A8_NAEGR</name>
<dbReference type="RefSeq" id="XP_002681611.1">
    <property type="nucleotide sequence ID" value="XM_002681565.1"/>
</dbReference>
<sequence length="135" mass="15366">MTDSLPPIPSLNFVYHLVSESAYLKDVQEHNGQYFNGDKRDGFLHMSIASEVEKSCKLYMHSVKDLIILKIDIKSLEARVSSSTVVEKIAYDWVPARSNYFPHLYGLLPVECIVDRISVPVVQDEHSFDGIHLDN</sequence>
<dbReference type="AlphaFoldDB" id="D2V2A8"/>
<dbReference type="EMBL" id="GG738849">
    <property type="protein sequence ID" value="EFC48867.1"/>
    <property type="molecule type" value="Genomic_DNA"/>
</dbReference>
<dbReference type="VEuPathDB" id="AmoebaDB:NAEGRDRAFT_62937"/>
<accession>D2V2A8</accession>
<dbReference type="PANTHER" id="PTHR34129">
    <property type="entry name" value="BLR1139 PROTEIN"/>
    <property type="match status" value="1"/>
</dbReference>
<gene>
    <name evidence="1" type="ORF">NAEGRDRAFT_62937</name>
</gene>
<dbReference type="GeneID" id="8847680"/>
<reference evidence="1 2" key="1">
    <citation type="journal article" date="2010" name="Cell">
        <title>The genome of Naegleria gruberi illuminates early eukaryotic versatility.</title>
        <authorList>
            <person name="Fritz-Laylin L.K."/>
            <person name="Prochnik S.E."/>
            <person name="Ginger M.L."/>
            <person name="Dacks J.B."/>
            <person name="Carpenter M.L."/>
            <person name="Field M.C."/>
            <person name="Kuo A."/>
            <person name="Paredez A."/>
            <person name="Chapman J."/>
            <person name="Pham J."/>
            <person name="Shu S."/>
            <person name="Neupane R."/>
            <person name="Cipriano M."/>
            <person name="Mancuso J."/>
            <person name="Tu H."/>
            <person name="Salamov A."/>
            <person name="Lindquist E."/>
            <person name="Shapiro H."/>
            <person name="Lucas S."/>
            <person name="Grigoriev I.V."/>
            <person name="Cande W.Z."/>
            <person name="Fulton C."/>
            <person name="Rokhsar D.S."/>
            <person name="Dawson S.C."/>
        </authorList>
    </citation>
    <scope>NUCLEOTIDE SEQUENCE [LARGE SCALE GENOMIC DNA]</scope>
    <source>
        <strain evidence="1 2">NEG-M</strain>
    </source>
</reference>
<evidence type="ECO:0000313" key="1">
    <source>
        <dbReference type="EMBL" id="EFC48867.1"/>
    </source>
</evidence>
<proteinExistence type="predicted"/>
<dbReference type="Gene3D" id="3.20.170.20">
    <property type="entry name" value="Protein of unknown function DUF952"/>
    <property type="match status" value="1"/>
</dbReference>
<dbReference type="OrthoDB" id="10254107at2759"/>
<organism evidence="2">
    <name type="scientific">Naegleria gruberi</name>
    <name type="common">Amoeba</name>
    <dbReference type="NCBI Taxonomy" id="5762"/>
    <lineage>
        <taxon>Eukaryota</taxon>
        <taxon>Discoba</taxon>
        <taxon>Heterolobosea</taxon>
        <taxon>Tetramitia</taxon>
        <taxon>Eutetramitia</taxon>
        <taxon>Vahlkampfiidae</taxon>
        <taxon>Naegleria</taxon>
    </lineage>
</organism>
<dbReference type="SUPFAM" id="SSF56399">
    <property type="entry name" value="ADP-ribosylation"/>
    <property type="match status" value="1"/>
</dbReference>